<dbReference type="PANTHER" id="PTHR34773:SF1">
    <property type="entry name" value="FLAGELLAR SECRETION CHAPERONE FLIS"/>
    <property type="match status" value="1"/>
</dbReference>
<reference evidence="7 8" key="1">
    <citation type="submission" date="2019-09" db="EMBL/GenBank/DDBJ databases">
        <title>H2 Metabolism Revealed by Metagenomic Analysis in Subglacial Sediment of East Antarctica.</title>
        <authorList>
            <person name="Yang Z."/>
            <person name="Zhang Y."/>
            <person name="Lv Y."/>
            <person name="Yan W."/>
            <person name="Xiao X."/>
            <person name="Sun B."/>
            <person name="Ma H."/>
        </authorList>
    </citation>
    <scope>NUCLEOTIDE SEQUENCE [LARGE SCALE GENOMIC DNA]</scope>
    <source>
        <strain evidence="7">Bin2_2</strain>
    </source>
</reference>
<keyword evidence="7" id="KW-0969">Cilium</keyword>
<dbReference type="Pfam" id="PF02561">
    <property type="entry name" value="FliS"/>
    <property type="match status" value="1"/>
</dbReference>
<dbReference type="EMBL" id="JAAFGW010000097">
    <property type="protein sequence ID" value="NDP48256.1"/>
    <property type="molecule type" value="Genomic_DNA"/>
</dbReference>
<keyword evidence="7" id="KW-0966">Cell projection</keyword>
<comment type="subcellular location">
    <subcellularLocation>
        <location evidence="1 6">Cytoplasm</location>
        <location evidence="1 6">Cytosol</location>
    </subcellularLocation>
</comment>
<sequence>MYTNTRSAAHAYANVGLETGVVAASPHKLIIMLYEGAEFAVRMAIKHINEGNIEKKSAAISKASTIILEGLRSALDPKQGGDIAQQLDALYEYMNKRLMLAHIKNETAPLEEVLGLLRELHEAWNQIGTSGHPAPHSSHSIAA</sequence>
<dbReference type="GO" id="GO:0071973">
    <property type="term" value="P:bacterial-type flagellum-dependent cell motility"/>
    <property type="evidence" value="ECO:0007669"/>
    <property type="project" value="TreeGrafter"/>
</dbReference>
<keyword evidence="4 6" id="KW-1005">Bacterial flagellum biogenesis</keyword>
<dbReference type="SUPFAM" id="SSF101116">
    <property type="entry name" value="Flagellar export chaperone FliS"/>
    <property type="match status" value="1"/>
</dbReference>
<evidence type="ECO:0000313" key="8">
    <source>
        <dbReference type="Proteomes" id="UP000483432"/>
    </source>
</evidence>
<evidence type="ECO:0000256" key="2">
    <source>
        <dbReference type="ARBA" id="ARBA00008787"/>
    </source>
</evidence>
<proteinExistence type="inferred from homology"/>
<dbReference type="Proteomes" id="UP000483432">
    <property type="component" value="Unassembled WGS sequence"/>
</dbReference>
<dbReference type="GO" id="GO:0005829">
    <property type="term" value="C:cytosol"/>
    <property type="evidence" value="ECO:0007669"/>
    <property type="project" value="UniProtKB-SubCell"/>
</dbReference>
<evidence type="ECO:0000256" key="6">
    <source>
        <dbReference type="PIRNR" id="PIRNR039090"/>
    </source>
</evidence>
<dbReference type="GO" id="GO:0044780">
    <property type="term" value="P:bacterial-type flagellum assembly"/>
    <property type="evidence" value="ECO:0007669"/>
    <property type="project" value="InterPro"/>
</dbReference>
<dbReference type="PIRSF" id="PIRSF039090">
    <property type="entry name" value="Flis"/>
    <property type="match status" value="1"/>
</dbReference>
<evidence type="ECO:0000256" key="5">
    <source>
        <dbReference type="ARBA" id="ARBA00023186"/>
    </source>
</evidence>
<evidence type="ECO:0000256" key="4">
    <source>
        <dbReference type="ARBA" id="ARBA00022795"/>
    </source>
</evidence>
<dbReference type="InterPro" id="IPR003713">
    <property type="entry name" value="FliS"/>
</dbReference>
<accession>A0A7C9JXS8</accession>
<dbReference type="PANTHER" id="PTHR34773">
    <property type="entry name" value="FLAGELLAR SECRETION CHAPERONE FLIS"/>
    <property type="match status" value="1"/>
</dbReference>
<keyword evidence="7" id="KW-0282">Flagellum</keyword>
<dbReference type="CDD" id="cd16098">
    <property type="entry name" value="FliS"/>
    <property type="match status" value="1"/>
</dbReference>
<evidence type="ECO:0000256" key="1">
    <source>
        <dbReference type="ARBA" id="ARBA00004514"/>
    </source>
</evidence>
<comment type="caution">
    <text evidence="7">The sequence shown here is derived from an EMBL/GenBank/DDBJ whole genome shotgun (WGS) entry which is preliminary data.</text>
</comment>
<dbReference type="NCBIfam" id="TIGR00208">
    <property type="entry name" value="fliS"/>
    <property type="match status" value="1"/>
</dbReference>
<evidence type="ECO:0000313" key="7">
    <source>
        <dbReference type="EMBL" id="NDP48256.1"/>
    </source>
</evidence>
<evidence type="ECO:0000256" key="3">
    <source>
        <dbReference type="ARBA" id="ARBA00022490"/>
    </source>
</evidence>
<keyword evidence="5" id="KW-0143">Chaperone</keyword>
<dbReference type="AlphaFoldDB" id="A0A7C9JXS8"/>
<keyword evidence="3 6" id="KW-0963">Cytoplasm</keyword>
<dbReference type="Gene3D" id="1.20.120.340">
    <property type="entry name" value="Flagellar protein FliS"/>
    <property type="match status" value="1"/>
</dbReference>
<comment type="similarity">
    <text evidence="2 6">Belongs to the FliS family.</text>
</comment>
<gene>
    <name evidence="7" type="primary">fliS</name>
    <name evidence="7" type="ORF">GZ085_07665</name>
</gene>
<dbReference type="InterPro" id="IPR036584">
    <property type="entry name" value="FliS_sf"/>
</dbReference>
<organism evidence="7 8">
    <name type="scientific">Sulfuriferula multivorans</name>
    <dbReference type="NCBI Taxonomy" id="1559896"/>
    <lineage>
        <taxon>Bacteria</taxon>
        <taxon>Pseudomonadati</taxon>
        <taxon>Pseudomonadota</taxon>
        <taxon>Betaproteobacteria</taxon>
        <taxon>Nitrosomonadales</taxon>
        <taxon>Sulfuricellaceae</taxon>
        <taxon>Sulfuriferula</taxon>
    </lineage>
</organism>
<protein>
    <recommendedName>
        <fullName evidence="6">Flagellar secretion chaperone FliS</fullName>
    </recommendedName>
</protein>
<name>A0A7C9JXS8_9PROT</name>